<evidence type="ECO:0000313" key="4">
    <source>
        <dbReference type="Proteomes" id="UP000029096"/>
    </source>
</evidence>
<evidence type="ECO:0000256" key="1">
    <source>
        <dbReference type="SAM" id="MobiDB-lite"/>
    </source>
</evidence>
<feature type="compositionally biased region" description="Polar residues" evidence="1">
    <location>
        <begin position="67"/>
        <end position="85"/>
    </location>
</feature>
<dbReference type="STRING" id="1437606.BBOH_1275"/>
<dbReference type="EMBL" id="JGYP01000004">
    <property type="protein sequence ID" value="KFI45015.1"/>
    <property type="molecule type" value="Genomic_DNA"/>
</dbReference>
<dbReference type="AlphaFoldDB" id="A0A086ZER5"/>
<dbReference type="InterPro" id="IPR005046">
    <property type="entry name" value="DUF285"/>
</dbReference>
<accession>A0A086ZER5</accession>
<keyword evidence="4" id="KW-1185">Reference proteome</keyword>
<gene>
    <name evidence="3" type="ORF">BBOH_1275</name>
</gene>
<feature type="compositionally biased region" description="Polar residues" evidence="1">
    <location>
        <begin position="108"/>
        <end position="123"/>
    </location>
</feature>
<dbReference type="InterPro" id="IPR011889">
    <property type="entry name" value="Liste_lipo_26"/>
</dbReference>
<sequence>MINPKKHLPVFKSGRMKIGGMMRSMRNVAVGLLVAAAVAVCPVIASADDQVNGVPGGGNELQAPATPASNRASTGSTQGAVSQDVTKPKPADGAVKGATANGAVSAPSDESSLASGQPKQAPQAQDEKPVTRSESKTPSAQSGDCNRAGYRGRWGTVAYDIENDPSGGCVVNVEAGGQMGNTEGAPWTSNGPVGDIVNSITAIVFEGAVKAPDDSGDQDHHGMAYLFNNLFALDRIEGLDNIDTTGVTTMKDLFAGDNKLKSVDVTGWSTSDVKDMSGMFSGDRALAGIKGISGWDTAKVTNMGEMFNGVPTDVLDLSAWKVGNVTSMDSMFSWSGVQSIGDVSDWDVSRVEDMYGMFFHSPFKDAGPLKDWHPDAVTSTSNMFSGDAGLGSVDLSGWAGHTPSLENMNGMLFMAGSLTHVTMDGWKLPVVKDMGSLFAWDSSLQSVRGLEGWKVPNVESVSGMFSSDTSFKGDHVGPEDSARTLDLSGWGCGK</sequence>
<comment type="caution">
    <text evidence="3">The sequence shown here is derived from an EMBL/GenBank/DDBJ whole genome shotgun (WGS) entry which is preliminary data.</text>
</comment>
<organism evidence="3 4">
    <name type="scientific">Bifidobacterium bohemicum DSM 22767</name>
    <dbReference type="NCBI Taxonomy" id="1437606"/>
    <lineage>
        <taxon>Bacteria</taxon>
        <taxon>Bacillati</taxon>
        <taxon>Actinomycetota</taxon>
        <taxon>Actinomycetes</taxon>
        <taxon>Bifidobacteriales</taxon>
        <taxon>Bifidobacteriaceae</taxon>
        <taxon>Bifidobacterium</taxon>
    </lineage>
</organism>
<reference evidence="3 4" key="1">
    <citation type="submission" date="2014-03" db="EMBL/GenBank/DDBJ databases">
        <title>Genomics of Bifidobacteria.</title>
        <authorList>
            <person name="Ventura M."/>
            <person name="Milani C."/>
            <person name="Lugli G.A."/>
        </authorList>
    </citation>
    <scope>NUCLEOTIDE SEQUENCE [LARGE SCALE GENOMIC DNA]</scope>
    <source>
        <strain evidence="3 4">DSM 22767</strain>
    </source>
</reference>
<feature type="signal peptide" evidence="2">
    <location>
        <begin position="1"/>
        <end position="47"/>
    </location>
</feature>
<name>A0A086ZER5_9BIFI</name>
<feature type="chain" id="PRO_5001817948" evidence="2">
    <location>
        <begin position="48"/>
        <end position="494"/>
    </location>
</feature>
<dbReference type="Proteomes" id="UP000029096">
    <property type="component" value="Unassembled WGS sequence"/>
</dbReference>
<feature type="compositionally biased region" description="Basic and acidic residues" evidence="1">
    <location>
        <begin position="125"/>
        <end position="135"/>
    </location>
</feature>
<dbReference type="eggNOG" id="COG4886">
    <property type="taxonomic scope" value="Bacteria"/>
</dbReference>
<proteinExistence type="predicted"/>
<dbReference type="Pfam" id="PF03382">
    <property type="entry name" value="DUF285"/>
    <property type="match status" value="2"/>
</dbReference>
<dbReference type="NCBIfam" id="TIGR02167">
    <property type="entry name" value="Liste_lipo_26"/>
    <property type="match status" value="1"/>
</dbReference>
<evidence type="ECO:0000313" key="3">
    <source>
        <dbReference type="EMBL" id="KFI45015.1"/>
    </source>
</evidence>
<keyword evidence="2" id="KW-0732">Signal</keyword>
<feature type="region of interest" description="Disordered" evidence="1">
    <location>
        <begin position="55"/>
        <end position="149"/>
    </location>
</feature>
<evidence type="ECO:0000256" key="2">
    <source>
        <dbReference type="SAM" id="SignalP"/>
    </source>
</evidence>
<protein>
    <submittedName>
        <fullName evidence="3">Putative surface protein</fullName>
    </submittedName>
</protein>